<dbReference type="InterPro" id="IPR016195">
    <property type="entry name" value="Pol/histidinol_Pase-like"/>
</dbReference>
<dbReference type="CDD" id="cd07432">
    <property type="entry name" value="PHP_HisPPase"/>
    <property type="match status" value="1"/>
</dbReference>
<gene>
    <name evidence="3" type="ORF">N5A92_26830</name>
</gene>
<dbReference type="InterPro" id="IPR054787">
    <property type="entry name" value="TrlF_ATPase"/>
</dbReference>
<evidence type="ECO:0000313" key="4">
    <source>
        <dbReference type="Proteomes" id="UP001320831"/>
    </source>
</evidence>
<dbReference type="Pfam" id="PF13476">
    <property type="entry name" value="AAA_23"/>
    <property type="match status" value="1"/>
</dbReference>
<accession>A0ABT2LWZ4</accession>
<feature type="domain" description="Rad50/SbcC-type AAA" evidence="2">
    <location>
        <begin position="284"/>
        <end position="494"/>
    </location>
</feature>
<dbReference type="InterPro" id="IPR038729">
    <property type="entry name" value="Rad50/SbcC_AAA"/>
</dbReference>
<protein>
    <recommendedName>
        <fullName evidence="2">Rad50/SbcC-type AAA domain-containing protein</fullName>
    </recommendedName>
</protein>
<dbReference type="NCBIfam" id="NF045780">
    <property type="entry name" value="TrlF_fam_ATP"/>
    <property type="match status" value="1"/>
</dbReference>
<sequence>MMDRGAHFFQCDFQVHTPRDRRWSGPDAVTDDERRAYAAELVVACRERGVQAIAITDHHCTAFIPFVRQAAAEETAQDGNELYARQRLVIFPGMELTLGVPCQALIIFDADFPNEFLPQAQTALKITQNGADQAKVCDVQRLEHIQSLRALKEELDGHSFLKGRYMVLPNVSGEGQFSLLRTGLAGKYSEMPWVGGYTDKEFSKLKDGPKNILAGKEKAWGHKRIACFQTSDTRSADHVELGKPSTWVKWATPTAEALRQACLAQESRISLDPPHVPETYIASITIGNSKFLGPLDAELNPQYSALIGGRGTGKSTVLEYLRWALCDQPPSNIDDDTPNYQSRRARLIEQTLKPLGEGVTVTYMLNGVPHVVRRSSVDGAVQMKIGREEFRPCSEEEVRTLLPIQAYSQKQLSDVSVRIDELTRFITAPIKGDLDRLDRKAVDRANNMRETFATRQRYNELNRTLANRVLEHQSITGQAESLKQSLTGLSDADRQTLDQANDYSNANTEVERWQASATTIRHKVDELGQIVTDQLGALSPVAPGKPEAEAAILQAARQAYANFLTETQAALNSLSQSAEAISEPDPESDVPWTLWDTNFGAFRARYNEAVERSSSHRERLEQLRNLEARAAELAAESTRTRETLASLKSAGTLFDTARGDWLAAQEERDALLIREGEALTERSEGAIRVTLKPYADATAFVDLLRQNLTGSRVQSAKIEELGQYIVTADDPKMTWLKVLGDLEKLAEFEPASAVSEELPAAPTLTAAGFKPDQRERMAQYLKPETWLSLALTPIKSVPIYEFRAKEADYIPFRNASAGQQATALLRTLLNQPGPPLIVDQPEEDLDNPVMLQIVEQLWRAKQMRQIVFASHNANLVVNGDAELVIWFGYRKSDDQSRGTIQGQGAIDIPDAREAIKQIMEGGENAFRLRREKYGF</sequence>
<proteinExistence type="predicted"/>
<evidence type="ECO:0000256" key="1">
    <source>
        <dbReference type="SAM" id="Coils"/>
    </source>
</evidence>
<organism evidence="3 4">
    <name type="scientific">Chelativorans salis</name>
    <dbReference type="NCBI Taxonomy" id="2978478"/>
    <lineage>
        <taxon>Bacteria</taxon>
        <taxon>Pseudomonadati</taxon>
        <taxon>Pseudomonadota</taxon>
        <taxon>Alphaproteobacteria</taxon>
        <taxon>Hyphomicrobiales</taxon>
        <taxon>Phyllobacteriaceae</taxon>
        <taxon>Chelativorans</taxon>
    </lineage>
</organism>
<dbReference type="EMBL" id="JAOCZP010000016">
    <property type="protein sequence ID" value="MCT7378629.1"/>
    <property type="molecule type" value="Genomic_DNA"/>
</dbReference>
<dbReference type="Gene3D" id="3.40.50.300">
    <property type="entry name" value="P-loop containing nucleotide triphosphate hydrolases"/>
    <property type="match status" value="2"/>
</dbReference>
<evidence type="ECO:0000313" key="3">
    <source>
        <dbReference type="EMBL" id="MCT7378629.1"/>
    </source>
</evidence>
<dbReference type="SUPFAM" id="SSF52540">
    <property type="entry name" value="P-loop containing nucleoside triphosphate hydrolases"/>
    <property type="match status" value="1"/>
</dbReference>
<evidence type="ECO:0000259" key="2">
    <source>
        <dbReference type="Pfam" id="PF13476"/>
    </source>
</evidence>
<keyword evidence="4" id="KW-1185">Reference proteome</keyword>
<dbReference type="Gene3D" id="3.20.20.140">
    <property type="entry name" value="Metal-dependent hydrolases"/>
    <property type="match status" value="1"/>
</dbReference>
<reference evidence="3 4" key="1">
    <citation type="submission" date="2022-09" db="EMBL/GenBank/DDBJ databases">
        <title>Chelativorans salina sp. nov., a novel slightly halophilic bacterium isolated from a saline lake sediment enrichment.</title>
        <authorList>
            <person name="Gao L."/>
            <person name="Fang B.-Z."/>
            <person name="Li W.-J."/>
        </authorList>
    </citation>
    <scope>NUCLEOTIDE SEQUENCE [LARGE SCALE GENOMIC DNA]</scope>
    <source>
        <strain evidence="3 4">EGI FJ00035</strain>
    </source>
</reference>
<name>A0ABT2LWZ4_9HYPH</name>
<feature type="coiled-coil region" evidence="1">
    <location>
        <begin position="606"/>
        <end position="643"/>
    </location>
</feature>
<dbReference type="InterPro" id="IPR027417">
    <property type="entry name" value="P-loop_NTPase"/>
</dbReference>
<keyword evidence="1" id="KW-0175">Coiled coil</keyword>
<dbReference type="SUPFAM" id="SSF89550">
    <property type="entry name" value="PHP domain-like"/>
    <property type="match status" value="1"/>
</dbReference>
<dbReference type="Proteomes" id="UP001320831">
    <property type="component" value="Unassembled WGS sequence"/>
</dbReference>
<comment type="caution">
    <text evidence="3">The sequence shown here is derived from an EMBL/GenBank/DDBJ whole genome shotgun (WGS) entry which is preliminary data.</text>
</comment>